<dbReference type="AlphaFoldDB" id="A0A023BE04"/>
<dbReference type="InterPro" id="IPR036457">
    <property type="entry name" value="PPM-type-like_dom_sf"/>
</dbReference>
<dbReference type="VEuPathDB" id="CryptoDB:GNI_003380"/>
<dbReference type="EMBL" id="AFNH02000029">
    <property type="protein sequence ID" value="EZG89045.1"/>
    <property type="molecule type" value="Genomic_DNA"/>
</dbReference>
<dbReference type="GeneID" id="22910375"/>
<dbReference type="Gene3D" id="3.60.40.10">
    <property type="entry name" value="PPM-type phosphatase domain"/>
    <property type="match status" value="1"/>
</dbReference>
<name>A0A023BE04_GRENI</name>
<comment type="caution">
    <text evidence="1">The sequence shown here is derived from an EMBL/GenBank/DDBJ whole genome shotgun (WGS) entry which is preliminary data.</text>
</comment>
<evidence type="ECO:0000313" key="1">
    <source>
        <dbReference type="EMBL" id="EZG89045.1"/>
    </source>
</evidence>
<evidence type="ECO:0000313" key="2">
    <source>
        <dbReference type="Proteomes" id="UP000019763"/>
    </source>
</evidence>
<proteinExistence type="predicted"/>
<accession>A0A023BE04</accession>
<protein>
    <submittedName>
        <fullName evidence="1">Uncharacterized protein</fullName>
    </submittedName>
</protein>
<sequence length="488" mass="54124">MVQTIVGSRAPVDDEDQNQEALSFAEELETCYDYETNPGAQLGFGAFRFRASQVVGKPRPLQTPRYPNDILNYFCVHTSNTRHSKNAASPAGACQFGIFKSCTKLSDGQLESSPHHTPGHFAATGHPSADLISGPTSETLQSRVWVVCRGYGPLGGVLPDWFCLNFMKRVTTRLTEATDHLHIRNILKSTHSELADDIITILERVESHNAATNATIANLYESNPSNNNASPFDNTGIVAACGMAVNNHVVVALCGNQPHYHVTVKYTEFASDRVPYATTKEMFKNTHSYSTSKERNRIRLRLTALRELELKTKHPQFAHEKNTDISRRLIAGNKQRIVGNRPEKDLPPDTHPPDYDLADPGAWFGSKLHGSCITDYNITRGFGFTKSQTLGLSSVPDFVVIQLKSNQAKGNTLAIPDEFLLVASSPVFWQVRTPQEVASHILRLMHKENHTLQQALDRVCMCVRVESVARGFRAFNSEELAVLCIPLA</sequence>
<keyword evidence="2" id="KW-1185">Reference proteome</keyword>
<organism evidence="1 2">
    <name type="scientific">Gregarina niphandrodes</name>
    <name type="common">Septate eugregarine</name>
    <dbReference type="NCBI Taxonomy" id="110365"/>
    <lineage>
        <taxon>Eukaryota</taxon>
        <taxon>Sar</taxon>
        <taxon>Alveolata</taxon>
        <taxon>Apicomplexa</taxon>
        <taxon>Conoidasida</taxon>
        <taxon>Gregarinasina</taxon>
        <taxon>Eugregarinorida</taxon>
        <taxon>Gregarinidae</taxon>
        <taxon>Gregarina</taxon>
    </lineage>
</organism>
<dbReference type="Proteomes" id="UP000019763">
    <property type="component" value="Unassembled WGS sequence"/>
</dbReference>
<reference evidence="1" key="1">
    <citation type="submission" date="2013-12" db="EMBL/GenBank/DDBJ databases">
        <authorList>
            <person name="Omoto C.K."/>
            <person name="Sibley D."/>
            <person name="Venepally P."/>
            <person name="Hadjithomas M."/>
            <person name="Karamycheva S."/>
            <person name="Brunk B."/>
            <person name="Roos D."/>
            <person name="Caler E."/>
            <person name="Lorenzi H."/>
        </authorList>
    </citation>
    <scope>NUCLEOTIDE SEQUENCE</scope>
</reference>
<dbReference type="RefSeq" id="XP_011128514.1">
    <property type="nucleotide sequence ID" value="XM_011130212.1"/>
</dbReference>
<gene>
    <name evidence="1" type="ORF">GNI_003380</name>
</gene>